<protein>
    <recommendedName>
        <fullName evidence="2">Thioredoxin</fullName>
    </recommendedName>
</protein>
<dbReference type="EMBL" id="CAADRA010007364">
    <property type="protein sequence ID" value="VFU00697.1"/>
    <property type="molecule type" value="Genomic_DNA"/>
</dbReference>
<dbReference type="InterPro" id="IPR036249">
    <property type="entry name" value="Thioredoxin-like_sf"/>
</dbReference>
<evidence type="ECO:0000313" key="7">
    <source>
        <dbReference type="EMBL" id="VFU00697.1"/>
    </source>
</evidence>
<proteinExistence type="inferred from homology"/>
<evidence type="ECO:0000256" key="4">
    <source>
        <dbReference type="PIRSR" id="PIRSR000077-4"/>
    </source>
</evidence>
<dbReference type="CDD" id="cd02947">
    <property type="entry name" value="TRX_family"/>
    <property type="match status" value="1"/>
</dbReference>
<feature type="site" description="Contributes to redox potential value" evidence="3">
    <location>
        <position position="38"/>
    </location>
</feature>
<keyword evidence="1 4" id="KW-1015">Disulfide bond</keyword>
<dbReference type="Proteomes" id="UP000332933">
    <property type="component" value="Unassembled WGS sequence"/>
</dbReference>
<dbReference type="FunFam" id="3.40.30.10:FF:000245">
    <property type="entry name" value="Thioredoxin"/>
    <property type="match status" value="1"/>
</dbReference>
<dbReference type="OrthoDB" id="2121326at2759"/>
<dbReference type="PROSITE" id="PS00194">
    <property type="entry name" value="THIOREDOXIN_1"/>
    <property type="match status" value="1"/>
</dbReference>
<keyword evidence="8" id="KW-1185">Reference proteome</keyword>
<dbReference type="PIRSF" id="PIRSF000077">
    <property type="entry name" value="Thioredoxin"/>
    <property type="match status" value="1"/>
</dbReference>
<dbReference type="InterPro" id="IPR013766">
    <property type="entry name" value="Thioredoxin_domain"/>
</dbReference>
<dbReference type="Gene3D" id="3.40.30.10">
    <property type="entry name" value="Glutaredoxin"/>
    <property type="match status" value="1"/>
</dbReference>
<feature type="site" description="Deprotonates C-terminal active site Cys" evidence="3">
    <location>
        <position position="31"/>
    </location>
</feature>
<dbReference type="PANTHER" id="PTHR46115">
    <property type="entry name" value="THIOREDOXIN-LIKE PROTEIN 1"/>
    <property type="match status" value="1"/>
</dbReference>
<comment type="similarity">
    <text evidence="2">Belongs to the thioredoxin family.</text>
</comment>
<sequence>MTVHEKAFESAADFKAEITKPEYNDKLIIVDFTATWCGPCQAIKPALHDLATAEAGVVFFAIDVDDSDGASGELGISAMPTFHAYKNGNKVGEVVGASIDKLKALVATHK</sequence>
<dbReference type="AlphaFoldDB" id="A0A485LTS0"/>
<dbReference type="GO" id="GO:0015035">
    <property type="term" value="F:protein-disulfide reductase activity"/>
    <property type="evidence" value="ECO:0007669"/>
    <property type="project" value="InterPro"/>
</dbReference>
<dbReference type="PROSITE" id="PS51352">
    <property type="entry name" value="THIOREDOXIN_2"/>
    <property type="match status" value="1"/>
</dbReference>
<evidence type="ECO:0000256" key="3">
    <source>
        <dbReference type="PIRSR" id="PIRSR000077-1"/>
    </source>
</evidence>
<dbReference type="InterPro" id="IPR005746">
    <property type="entry name" value="Thioredoxin"/>
</dbReference>
<feature type="active site" description="Nucleophile" evidence="3">
    <location>
        <position position="40"/>
    </location>
</feature>
<evidence type="ECO:0000313" key="8">
    <source>
        <dbReference type="Proteomes" id="UP000332933"/>
    </source>
</evidence>
<reference evidence="7 8" key="1">
    <citation type="submission" date="2019-03" db="EMBL/GenBank/DDBJ databases">
        <authorList>
            <person name="Gaulin E."/>
            <person name="Dumas B."/>
        </authorList>
    </citation>
    <scope>NUCLEOTIDE SEQUENCE [LARGE SCALE GENOMIC DNA]</scope>
    <source>
        <strain evidence="7">CBS 568.67</strain>
    </source>
</reference>
<evidence type="ECO:0000256" key="1">
    <source>
        <dbReference type="ARBA" id="ARBA00023157"/>
    </source>
</evidence>
<keyword evidence="4" id="KW-0676">Redox-active center</keyword>
<organism evidence="7 8">
    <name type="scientific">Aphanomyces stellatus</name>
    <dbReference type="NCBI Taxonomy" id="120398"/>
    <lineage>
        <taxon>Eukaryota</taxon>
        <taxon>Sar</taxon>
        <taxon>Stramenopiles</taxon>
        <taxon>Oomycota</taxon>
        <taxon>Saprolegniomycetes</taxon>
        <taxon>Saprolegniales</taxon>
        <taxon>Verrucalvaceae</taxon>
        <taxon>Aphanomyces</taxon>
    </lineage>
</organism>
<dbReference type="InterPro" id="IPR017937">
    <property type="entry name" value="Thioredoxin_CS"/>
</dbReference>
<evidence type="ECO:0000256" key="2">
    <source>
        <dbReference type="PIRNR" id="PIRNR000077"/>
    </source>
</evidence>
<dbReference type="PRINTS" id="PR00421">
    <property type="entry name" value="THIOREDOXIN"/>
</dbReference>
<feature type="site" description="Contributes to redox potential value" evidence="3">
    <location>
        <position position="39"/>
    </location>
</feature>
<name>A0A485LTS0_9STRA</name>
<feature type="domain" description="Thioredoxin" evidence="5">
    <location>
        <begin position="5"/>
        <end position="110"/>
    </location>
</feature>
<evidence type="ECO:0000259" key="5">
    <source>
        <dbReference type="PROSITE" id="PS51352"/>
    </source>
</evidence>
<evidence type="ECO:0000313" key="6">
    <source>
        <dbReference type="EMBL" id="KAF0683973.1"/>
    </source>
</evidence>
<gene>
    <name evidence="7" type="primary">Aste57867_24054</name>
    <name evidence="6" type="ORF">As57867_023981</name>
    <name evidence="7" type="ORF">ASTE57867_24054</name>
</gene>
<accession>A0A485LTS0</accession>
<feature type="active site" description="Nucleophile" evidence="3">
    <location>
        <position position="37"/>
    </location>
</feature>
<dbReference type="EMBL" id="VJMH01007338">
    <property type="protein sequence ID" value="KAF0683973.1"/>
    <property type="molecule type" value="Genomic_DNA"/>
</dbReference>
<reference evidence="6" key="2">
    <citation type="submission" date="2019-06" db="EMBL/GenBank/DDBJ databases">
        <title>Genomics analysis of Aphanomyces spp. identifies a new class of oomycete effector associated with host adaptation.</title>
        <authorList>
            <person name="Gaulin E."/>
        </authorList>
    </citation>
    <scope>NUCLEOTIDE SEQUENCE</scope>
    <source>
        <strain evidence="6">CBS 578.67</strain>
    </source>
</reference>
<feature type="disulfide bond" description="Redox-active" evidence="4">
    <location>
        <begin position="37"/>
        <end position="40"/>
    </location>
</feature>
<dbReference type="Pfam" id="PF00085">
    <property type="entry name" value="Thioredoxin"/>
    <property type="match status" value="1"/>
</dbReference>
<dbReference type="SUPFAM" id="SSF52833">
    <property type="entry name" value="Thioredoxin-like"/>
    <property type="match status" value="1"/>
</dbReference>